<dbReference type="GO" id="GO:0051301">
    <property type="term" value="P:cell division"/>
    <property type="evidence" value="ECO:0007669"/>
    <property type="project" value="UniProtKB-KW"/>
</dbReference>
<accession>A0A521G3M4</accession>
<evidence type="ECO:0000256" key="7">
    <source>
        <dbReference type="ARBA" id="ARBA00023136"/>
    </source>
</evidence>
<proteinExistence type="inferred from homology"/>
<evidence type="ECO:0000256" key="1">
    <source>
        <dbReference type="ARBA" id="ARBA00004651"/>
    </source>
</evidence>
<keyword evidence="7 10" id="KW-0472">Membrane</keyword>
<protein>
    <submittedName>
        <fullName evidence="12">Cell division and transport-associated protein TolQ</fullName>
    </submittedName>
</protein>
<feature type="transmembrane region" description="Helical" evidence="10">
    <location>
        <begin position="140"/>
        <end position="163"/>
    </location>
</feature>
<keyword evidence="2" id="KW-1003">Cell membrane</keyword>
<dbReference type="NCBIfam" id="TIGR02796">
    <property type="entry name" value="tolQ"/>
    <property type="match status" value="1"/>
</dbReference>
<dbReference type="PANTHER" id="PTHR30625:SF3">
    <property type="entry name" value="TOL-PAL SYSTEM PROTEIN TOLQ"/>
    <property type="match status" value="1"/>
</dbReference>
<keyword evidence="3" id="KW-0997">Cell inner membrane</keyword>
<feature type="transmembrane region" description="Helical" evidence="10">
    <location>
        <begin position="183"/>
        <end position="205"/>
    </location>
</feature>
<evidence type="ECO:0000313" key="12">
    <source>
        <dbReference type="EMBL" id="TAA75600.1"/>
    </source>
</evidence>
<evidence type="ECO:0000256" key="10">
    <source>
        <dbReference type="SAM" id="Phobius"/>
    </source>
</evidence>
<evidence type="ECO:0000313" key="13">
    <source>
        <dbReference type="Proteomes" id="UP000316238"/>
    </source>
</evidence>
<evidence type="ECO:0000256" key="8">
    <source>
        <dbReference type="ARBA" id="ARBA00023306"/>
    </source>
</evidence>
<comment type="subcellular location">
    <subcellularLocation>
        <location evidence="1">Cell membrane</location>
        <topology evidence="1">Multi-pass membrane protein</topology>
    </subcellularLocation>
    <subcellularLocation>
        <location evidence="9">Membrane</location>
        <topology evidence="9">Multi-pass membrane protein</topology>
    </subcellularLocation>
</comment>
<feature type="transmembrane region" description="Helical" evidence="10">
    <location>
        <begin position="12"/>
        <end position="35"/>
    </location>
</feature>
<evidence type="ECO:0000256" key="3">
    <source>
        <dbReference type="ARBA" id="ARBA00022519"/>
    </source>
</evidence>
<feature type="domain" description="MotA/TolQ/ExbB proton channel" evidence="11">
    <location>
        <begin position="113"/>
        <end position="220"/>
    </location>
</feature>
<comment type="similarity">
    <text evidence="9">Belongs to the exbB/tolQ family.</text>
</comment>
<evidence type="ECO:0000256" key="9">
    <source>
        <dbReference type="RuleBase" id="RU004057"/>
    </source>
</evidence>
<dbReference type="AlphaFoldDB" id="A0A521G3M4"/>
<keyword evidence="9" id="KW-0653">Protein transport</keyword>
<keyword evidence="13" id="KW-1185">Reference proteome</keyword>
<dbReference type="Pfam" id="PF01618">
    <property type="entry name" value="MotA_ExbB"/>
    <property type="match status" value="1"/>
</dbReference>
<organism evidence="12 13">
    <name type="scientific">Candidatus Electronema aureum</name>
    <dbReference type="NCBI Taxonomy" id="2005002"/>
    <lineage>
        <taxon>Bacteria</taxon>
        <taxon>Pseudomonadati</taxon>
        <taxon>Thermodesulfobacteriota</taxon>
        <taxon>Desulfobulbia</taxon>
        <taxon>Desulfobulbales</taxon>
        <taxon>Desulfobulbaceae</taxon>
        <taxon>Candidatus Electronema</taxon>
    </lineage>
</organism>
<dbReference type="Proteomes" id="UP000316238">
    <property type="component" value="Unassembled WGS sequence"/>
</dbReference>
<dbReference type="EMBL" id="NQJD01000005">
    <property type="protein sequence ID" value="TAA75600.1"/>
    <property type="molecule type" value="Genomic_DNA"/>
</dbReference>
<evidence type="ECO:0000256" key="6">
    <source>
        <dbReference type="ARBA" id="ARBA00022989"/>
    </source>
</evidence>
<gene>
    <name evidence="12" type="ORF">CDV28_10557</name>
</gene>
<dbReference type="PANTHER" id="PTHR30625">
    <property type="entry name" value="PROTEIN TOLQ"/>
    <property type="match status" value="1"/>
</dbReference>
<evidence type="ECO:0000256" key="2">
    <source>
        <dbReference type="ARBA" id="ARBA00022475"/>
    </source>
</evidence>
<comment type="caution">
    <text evidence="12">The sequence shown here is derived from an EMBL/GenBank/DDBJ whole genome shotgun (WGS) entry which is preliminary data.</text>
</comment>
<dbReference type="InterPro" id="IPR050790">
    <property type="entry name" value="ExbB/TolQ_transport"/>
</dbReference>
<keyword evidence="5 10" id="KW-0812">Transmembrane</keyword>
<reference evidence="12" key="1">
    <citation type="submission" date="2017-07" db="EMBL/GenBank/DDBJ databases">
        <title>The cable genome - Insights into the physiology and evolution of filamentous bacteria capable of sulfide oxidation via long distance electron transfer.</title>
        <authorList>
            <person name="Thorup C."/>
            <person name="Bjerg J.T."/>
            <person name="Schreiber L."/>
            <person name="Nielsen L.P."/>
            <person name="Kjeldsen K.U."/>
            <person name="Boesen T."/>
            <person name="Boggild A."/>
            <person name="Meysman F."/>
            <person name="Geelhoed J."/>
            <person name="Schramm A."/>
        </authorList>
    </citation>
    <scope>NUCLEOTIDE SEQUENCE [LARGE SCALE GENOMIC DNA]</scope>
    <source>
        <strain evidence="12">GS</strain>
    </source>
</reference>
<keyword evidence="4 12" id="KW-0132">Cell division</keyword>
<keyword evidence="6 10" id="KW-1133">Transmembrane helix</keyword>
<sequence>MNFSVFSMMAHAGLVVKLVMLTLLFFSVVSWWIVISKYLLFSRSRKASEKFLNDFWESKTLNNAYESAKASALSPEAAVFVSGFNELRKISAVRAGGQSPATASAEKPETLQMKLAVMDNLKRAVRKAQLIENERLERSLGFLATTGSATPFIGLFGTVWGILVSFQEIGARGGASLAVVAPGISEALVATAAGLAVAIPAVIFYNHYSNKAADFQADIENFSFDFLNLIERDMLTRK</sequence>
<evidence type="ECO:0000256" key="5">
    <source>
        <dbReference type="ARBA" id="ARBA00022692"/>
    </source>
</evidence>
<dbReference type="InterPro" id="IPR002898">
    <property type="entry name" value="MotA_ExbB_proton_chnl"/>
</dbReference>
<dbReference type="GO" id="GO:0017038">
    <property type="term" value="P:protein import"/>
    <property type="evidence" value="ECO:0007669"/>
    <property type="project" value="TreeGrafter"/>
</dbReference>
<name>A0A521G3M4_9BACT</name>
<keyword evidence="8" id="KW-0131">Cell cycle</keyword>
<dbReference type="GO" id="GO:0043213">
    <property type="term" value="P:bacteriocin transport"/>
    <property type="evidence" value="ECO:0007669"/>
    <property type="project" value="InterPro"/>
</dbReference>
<evidence type="ECO:0000259" key="11">
    <source>
        <dbReference type="Pfam" id="PF01618"/>
    </source>
</evidence>
<evidence type="ECO:0000256" key="4">
    <source>
        <dbReference type="ARBA" id="ARBA00022618"/>
    </source>
</evidence>
<dbReference type="GO" id="GO:0005886">
    <property type="term" value="C:plasma membrane"/>
    <property type="evidence" value="ECO:0007669"/>
    <property type="project" value="UniProtKB-SubCell"/>
</dbReference>
<keyword evidence="9" id="KW-0813">Transport</keyword>
<dbReference type="InterPro" id="IPR014163">
    <property type="entry name" value="Tol-Pal_TolQ"/>
</dbReference>